<keyword evidence="3" id="KW-1185">Reference proteome</keyword>
<dbReference type="AlphaFoldDB" id="A0A1Y6FGE3"/>
<keyword evidence="1" id="KW-0812">Transmembrane</keyword>
<name>A0A1Y6FGE3_9SPHN</name>
<keyword evidence="1" id="KW-0472">Membrane</keyword>
<feature type="transmembrane region" description="Helical" evidence="1">
    <location>
        <begin position="44"/>
        <end position="62"/>
    </location>
</feature>
<evidence type="ECO:0000313" key="3">
    <source>
        <dbReference type="Proteomes" id="UP000194420"/>
    </source>
</evidence>
<dbReference type="OrthoDB" id="7428630at2"/>
<evidence type="ECO:0000256" key="1">
    <source>
        <dbReference type="SAM" id="Phobius"/>
    </source>
</evidence>
<protein>
    <submittedName>
        <fullName evidence="2">Uncharacterized protein</fullName>
    </submittedName>
</protein>
<proteinExistence type="predicted"/>
<keyword evidence="1" id="KW-1133">Transmembrane helix</keyword>
<dbReference type="RefSeq" id="WP_086438262.1">
    <property type="nucleotide sequence ID" value="NZ_FXWG01000003.1"/>
</dbReference>
<dbReference type="EMBL" id="FXWG01000003">
    <property type="protein sequence ID" value="SMQ73925.1"/>
    <property type="molecule type" value="Genomic_DNA"/>
</dbReference>
<sequence>MRRSLVLKTEAARHPFLASLPAHVRTREYENPAESLWRLTQQDVRGFASTYIAAFAAVLVFIV</sequence>
<reference evidence="3" key="1">
    <citation type="submission" date="2017-04" db="EMBL/GenBank/DDBJ databases">
        <authorList>
            <person name="Varghese N."/>
            <person name="Submissions S."/>
        </authorList>
    </citation>
    <scope>NUCLEOTIDE SEQUENCE [LARGE SCALE GENOMIC DNA]</scope>
</reference>
<evidence type="ECO:0000313" key="2">
    <source>
        <dbReference type="EMBL" id="SMQ73925.1"/>
    </source>
</evidence>
<dbReference type="Proteomes" id="UP000194420">
    <property type="component" value="Unassembled WGS sequence"/>
</dbReference>
<accession>A0A1Y6FGE3</accession>
<organism evidence="2 3">
    <name type="scientific">Altererythrobacter xiamenensis</name>
    <dbReference type="NCBI Taxonomy" id="1316679"/>
    <lineage>
        <taxon>Bacteria</taxon>
        <taxon>Pseudomonadati</taxon>
        <taxon>Pseudomonadota</taxon>
        <taxon>Alphaproteobacteria</taxon>
        <taxon>Sphingomonadales</taxon>
        <taxon>Erythrobacteraceae</taxon>
        <taxon>Altererythrobacter</taxon>
    </lineage>
</organism>
<gene>
    <name evidence="2" type="ORF">SAMN06297468_2364</name>
</gene>